<dbReference type="Pfam" id="PF22819">
    <property type="entry name" value="TcaA_5th"/>
    <property type="match status" value="1"/>
</dbReference>
<dbReference type="Pfam" id="PF22820">
    <property type="entry name" value="TcaA_3rd_4th"/>
    <property type="match status" value="1"/>
</dbReference>
<dbReference type="PANTHER" id="PTHR40038">
    <property type="entry name" value="MEMBRANE-ASSOCIATED PROTEIN TCAA"/>
    <property type="match status" value="1"/>
</dbReference>
<keyword evidence="1" id="KW-0472">Membrane</keyword>
<dbReference type="Pfam" id="PF13240">
    <property type="entry name" value="Zn_Ribbon_1"/>
    <property type="match status" value="1"/>
</dbReference>
<proteinExistence type="predicted"/>
<name>A0ABW3LB95_9BACL</name>
<keyword evidence="1" id="KW-1133">Transmembrane helix</keyword>
<dbReference type="InterPro" id="IPR054528">
    <property type="entry name" value="TcaA_5th"/>
</dbReference>
<keyword evidence="1" id="KW-0812">Transmembrane</keyword>
<evidence type="ECO:0000259" key="4">
    <source>
        <dbReference type="Pfam" id="PF22820"/>
    </source>
</evidence>
<gene>
    <name evidence="5" type="ORF">ACFQ1X_10695</name>
</gene>
<dbReference type="Proteomes" id="UP001597109">
    <property type="component" value="Unassembled WGS sequence"/>
</dbReference>
<sequence length="467" mass="52115">MNRFCSECGQKIESEQLFCPECGAPQQTIKKETTQPQPVNPPSARKPLSFKKKLSFTLIAVLMVGLVGGHQLIKANTSPEQKVDAFLQALYAGDTDAAMAEITIPDNVRKDEEAYQEFLVEQDPDGFKNRMYEAAHGVVDDGITRIVSHEDGLELFRIKEGKFIGMYPVIQIEAMPVDVQFATDVEGAQFELADTVTETRTGDTEELGAFLPGTYDCRVSMENGIVEKALDLECEISGSNEMVLEVSILDLMVEIWTNHENAIIYVNGESTEKTVKENNLLGLIGEGQTVDLFVERTNENGELETSEVITADSGSYVELPIYSADPNEEEDSSIADDEEKTSAAVNEDTLAAFIADFRAAYENALNQKDFSYVAGFLEEGSIARDELVDFIDEIGNDYYLYEFLVDEAVDIEILDEKAYVTTYEEFNFTNHLDAVTTYNRSKRYEIQLSSDGTPQISRIDIMDTVRD</sequence>
<dbReference type="EMBL" id="JBHTKI010000014">
    <property type="protein sequence ID" value="MFD1031898.1"/>
    <property type="molecule type" value="Genomic_DNA"/>
</dbReference>
<dbReference type="RefSeq" id="WP_144840826.1">
    <property type="nucleotide sequence ID" value="NZ_JBHTKI010000014.1"/>
</dbReference>
<feature type="domain" description="Zinc-ribbon" evidence="2">
    <location>
        <begin position="4"/>
        <end position="25"/>
    </location>
</feature>
<organism evidence="5 6">
    <name type="scientific">Metaplanococcus flavidus</name>
    <dbReference type="NCBI Taxonomy" id="569883"/>
    <lineage>
        <taxon>Bacteria</taxon>
        <taxon>Bacillati</taxon>
        <taxon>Bacillota</taxon>
        <taxon>Bacilli</taxon>
        <taxon>Bacillales</taxon>
        <taxon>Caryophanaceae</taxon>
        <taxon>Metaplanococcus</taxon>
    </lineage>
</organism>
<reference evidence="6" key="1">
    <citation type="journal article" date="2019" name="Int. J. Syst. Evol. Microbiol.">
        <title>The Global Catalogue of Microorganisms (GCM) 10K type strain sequencing project: providing services to taxonomists for standard genome sequencing and annotation.</title>
        <authorList>
            <consortium name="The Broad Institute Genomics Platform"/>
            <consortium name="The Broad Institute Genome Sequencing Center for Infectious Disease"/>
            <person name="Wu L."/>
            <person name="Ma J."/>
        </authorList>
    </citation>
    <scope>NUCLEOTIDE SEQUENCE [LARGE SCALE GENOMIC DNA]</scope>
    <source>
        <strain evidence="6">CCUG 56756</strain>
    </source>
</reference>
<feature type="domain" description="TcaA protein NTF2-like" evidence="3">
    <location>
        <begin position="348"/>
        <end position="459"/>
    </location>
</feature>
<keyword evidence="6" id="KW-1185">Reference proteome</keyword>
<protein>
    <submittedName>
        <fullName evidence="5">Zinc-ribbon domain-containing protein</fullName>
    </submittedName>
</protein>
<feature type="domain" description="TcaA 4th" evidence="4">
    <location>
        <begin position="253"/>
        <end position="319"/>
    </location>
</feature>
<dbReference type="InterPro" id="IPR026870">
    <property type="entry name" value="Zinc_ribbon_dom"/>
</dbReference>
<evidence type="ECO:0000259" key="3">
    <source>
        <dbReference type="Pfam" id="PF22819"/>
    </source>
</evidence>
<evidence type="ECO:0000256" key="1">
    <source>
        <dbReference type="SAM" id="Phobius"/>
    </source>
</evidence>
<comment type="caution">
    <text evidence="5">The sequence shown here is derived from an EMBL/GenBank/DDBJ whole genome shotgun (WGS) entry which is preliminary data.</text>
</comment>
<evidence type="ECO:0000313" key="5">
    <source>
        <dbReference type="EMBL" id="MFD1031898.1"/>
    </source>
</evidence>
<evidence type="ECO:0000259" key="2">
    <source>
        <dbReference type="Pfam" id="PF13240"/>
    </source>
</evidence>
<dbReference type="InterPro" id="IPR054530">
    <property type="entry name" value="TcaA_4th"/>
</dbReference>
<dbReference type="PANTHER" id="PTHR40038:SF1">
    <property type="entry name" value="MEMBRANE-ASSOCIATED PROTEIN TCAA"/>
    <property type="match status" value="1"/>
</dbReference>
<accession>A0ABW3LB95</accession>
<feature type="transmembrane region" description="Helical" evidence="1">
    <location>
        <begin position="54"/>
        <end position="73"/>
    </location>
</feature>
<evidence type="ECO:0000313" key="6">
    <source>
        <dbReference type="Proteomes" id="UP001597109"/>
    </source>
</evidence>